<proteinExistence type="predicted"/>
<dbReference type="EMBL" id="CM042054">
    <property type="protein sequence ID" value="KAI3707715.1"/>
    <property type="molecule type" value="Genomic_DNA"/>
</dbReference>
<accession>A0ACB9ADJ4</accession>
<evidence type="ECO:0000313" key="2">
    <source>
        <dbReference type="Proteomes" id="UP001055879"/>
    </source>
</evidence>
<comment type="caution">
    <text evidence="1">The sequence shown here is derived from an EMBL/GenBank/DDBJ whole genome shotgun (WGS) entry which is preliminary data.</text>
</comment>
<evidence type="ECO:0000313" key="1">
    <source>
        <dbReference type="EMBL" id="KAI3707715.1"/>
    </source>
</evidence>
<reference evidence="2" key="1">
    <citation type="journal article" date="2022" name="Mol. Ecol. Resour.">
        <title>The genomes of chicory, endive, great burdock and yacon provide insights into Asteraceae palaeo-polyploidization history and plant inulin production.</title>
        <authorList>
            <person name="Fan W."/>
            <person name="Wang S."/>
            <person name="Wang H."/>
            <person name="Wang A."/>
            <person name="Jiang F."/>
            <person name="Liu H."/>
            <person name="Zhao H."/>
            <person name="Xu D."/>
            <person name="Zhang Y."/>
        </authorList>
    </citation>
    <scope>NUCLEOTIDE SEQUENCE [LARGE SCALE GENOMIC DNA]</scope>
    <source>
        <strain evidence="2">cv. Niubang</strain>
    </source>
</reference>
<organism evidence="1 2">
    <name type="scientific">Arctium lappa</name>
    <name type="common">Greater burdock</name>
    <name type="synonym">Lappa major</name>
    <dbReference type="NCBI Taxonomy" id="4217"/>
    <lineage>
        <taxon>Eukaryota</taxon>
        <taxon>Viridiplantae</taxon>
        <taxon>Streptophyta</taxon>
        <taxon>Embryophyta</taxon>
        <taxon>Tracheophyta</taxon>
        <taxon>Spermatophyta</taxon>
        <taxon>Magnoliopsida</taxon>
        <taxon>eudicotyledons</taxon>
        <taxon>Gunneridae</taxon>
        <taxon>Pentapetalae</taxon>
        <taxon>asterids</taxon>
        <taxon>campanulids</taxon>
        <taxon>Asterales</taxon>
        <taxon>Asteraceae</taxon>
        <taxon>Carduoideae</taxon>
        <taxon>Cardueae</taxon>
        <taxon>Arctiinae</taxon>
        <taxon>Arctium</taxon>
    </lineage>
</organism>
<name>A0ACB9ADJ4_ARCLA</name>
<sequence length="108" mass="11862">MKIFKGVQLRWVRICGGTAIVVLSWFGGVVTLAAVWSDIGNRNGPPEGDVNTCDVADDKQKSDREGCRNLGACDGDKEAVGKHVPYHRKPIYNPKSLVDRVRLAQLKV</sequence>
<gene>
    <name evidence="1" type="ORF">L6452_26344</name>
</gene>
<protein>
    <submittedName>
        <fullName evidence="1">Uncharacterized protein</fullName>
    </submittedName>
</protein>
<dbReference type="Proteomes" id="UP001055879">
    <property type="component" value="Linkage Group LG08"/>
</dbReference>
<reference evidence="1 2" key="2">
    <citation type="journal article" date="2022" name="Mol. Ecol. Resour.">
        <title>The genomes of chicory, endive, great burdock and yacon provide insights into Asteraceae paleo-polyploidization history and plant inulin production.</title>
        <authorList>
            <person name="Fan W."/>
            <person name="Wang S."/>
            <person name="Wang H."/>
            <person name="Wang A."/>
            <person name="Jiang F."/>
            <person name="Liu H."/>
            <person name="Zhao H."/>
            <person name="Xu D."/>
            <person name="Zhang Y."/>
        </authorList>
    </citation>
    <scope>NUCLEOTIDE SEQUENCE [LARGE SCALE GENOMIC DNA]</scope>
    <source>
        <strain evidence="2">cv. Niubang</strain>
    </source>
</reference>
<keyword evidence="2" id="KW-1185">Reference proteome</keyword>